<reference evidence="1" key="1">
    <citation type="submission" date="2020-07" db="EMBL/GenBank/DDBJ databases">
        <title>Multicomponent nature underlies the extraordinary mechanical properties of spider dragline silk.</title>
        <authorList>
            <person name="Kono N."/>
            <person name="Nakamura H."/>
            <person name="Mori M."/>
            <person name="Yoshida Y."/>
            <person name="Ohtoshi R."/>
            <person name="Malay A.D."/>
            <person name="Moran D.A.P."/>
            <person name="Tomita M."/>
            <person name="Numata K."/>
            <person name="Arakawa K."/>
        </authorList>
    </citation>
    <scope>NUCLEOTIDE SEQUENCE</scope>
</reference>
<dbReference type="AlphaFoldDB" id="A0A8X6J3J2"/>
<protein>
    <submittedName>
        <fullName evidence="1">Uncharacterized protein</fullName>
    </submittedName>
</protein>
<organism evidence="1 2">
    <name type="scientific">Trichonephila clavata</name>
    <name type="common">Joro spider</name>
    <name type="synonym">Nephila clavata</name>
    <dbReference type="NCBI Taxonomy" id="2740835"/>
    <lineage>
        <taxon>Eukaryota</taxon>
        <taxon>Metazoa</taxon>
        <taxon>Ecdysozoa</taxon>
        <taxon>Arthropoda</taxon>
        <taxon>Chelicerata</taxon>
        <taxon>Arachnida</taxon>
        <taxon>Araneae</taxon>
        <taxon>Araneomorphae</taxon>
        <taxon>Entelegynae</taxon>
        <taxon>Araneoidea</taxon>
        <taxon>Nephilidae</taxon>
        <taxon>Trichonephila</taxon>
    </lineage>
</organism>
<proteinExistence type="predicted"/>
<evidence type="ECO:0000313" key="1">
    <source>
        <dbReference type="EMBL" id="GFR18510.1"/>
    </source>
</evidence>
<keyword evidence="2" id="KW-1185">Reference proteome</keyword>
<dbReference type="Proteomes" id="UP000887116">
    <property type="component" value="Unassembled WGS sequence"/>
</dbReference>
<comment type="caution">
    <text evidence="1">The sequence shown here is derived from an EMBL/GenBank/DDBJ whole genome shotgun (WGS) entry which is preliminary data.</text>
</comment>
<dbReference type="EMBL" id="BMAO01007787">
    <property type="protein sequence ID" value="GFR18510.1"/>
    <property type="molecule type" value="Genomic_DNA"/>
</dbReference>
<accession>A0A8X6J3J2</accession>
<sequence>MEENCPKLETYVKRGKINLSTSYLSQKVSNISLVAIWRLFSITKSDGYIMISQFLLQSSKVRITANFPELSNIITDNDCLDEKKKKKKEAKDDATQFLIRFPSESVPIPIERQQEQKLPASSPYLAHEADTIEHKRSASSGPS</sequence>
<name>A0A8X6J3J2_TRICU</name>
<evidence type="ECO:0000313" key="2">
    <source>
        <dbReference type="Proteomes" id="UP000887116"/>
    </source>
</evidence>
<gene>
    <name evidence="1" type="ORF">TNCT_485661</name>
</gene>